<evidence type="ECO:0000259" key="1">
    <source>
        <dbReference type="SMART" id="SM00642"/>
    </source>
</evidence>
<dbReference type="PANTHER" id="PTHR10357">
    <property type="entry name" value="ALPHA-AMYLASE FAMILY MEMBER"/>
    <property type="match status" value="1"/>
</dbReference>
<sequence length="501" mass="58651">MKKILLMILIMTFGVFLIGCDKDEQVKEDPILTQFREAYPRHNNYYQVFVRSFADSDNDGIGDFEGIRQNLSYFKELGINALWLLPIHPSASYHGYDVTDFYDVNEEYGTMQEFEALVSDAKKMDIDITIDMVLNHTSDQHPWYLSNRDWYTQFSYFGGWMPELDYSKPEVKEEMLKVMKFWIDKGVKGFRVDAAVHIFNSRPYVNDLPASQDMLLSIDYFKFLRAQLRQYDQDVYMVGEVWTTKDYSASFYQGFDSLFNFDVSDRIIDIAKGSNSGYKYINDVNQTYRAFQNVMDAYNNQFVGQNEVYIDAPFLRNHDQDRTASILNETQNQFALELLMGLPGNTYLYYGEELGMKGIKSDGTDDIWDETRRLPFVWGNEFETDWCSKCINYDINTEDYLTQKNNPNSLFNTYKTLLNLRNSQPALKYGQFEIIETSSSLISAYKRTATLNDYQQEVVVYHNFLTSNFEFSLDGYDVLYYTNGEYNGQMAPRTSLYLVKK</sequence>
<gene>
    <name evidence="2" type="ORF">BN85306830</name>
</gene>
<dbReference type="InterPro" id="IPR006047">
    <property type="entry name" value="GH13_cat_dom"/>
</dbReference>
<dbReference type="GO" id="GO:0009313">
    <property type="term" value="P:oligosaccharide catabolic process"/>
    <property type="evidence" value="ECO:0007669"/>
    <property type="project" value="TreeGrafter"/>
</dbReference>
<dbReference type="Pfam" id="PF00128">
    <property type="entry name" value="Alpha-amylase"/>
    <property type="match status" value="2"/>
</dbReference>
<keyword evidence="3" id="KW-1185">Reference proteome</keyword>
<organism evidence="2 3">
    <name type="scientific">Acholeplasma brassicae</name>
    <dbReference type="NCBI Taxonomy" id="61635"/>
    <lineage>
        <taxon>Bacteria</taxon>
        <taxon>Bacillati</taxon>
        <taxon>Mycoplasmatota</taxon>
        <taxon>Mollicutes</taxon>
        <taxon>Acholeplasmatales</taxon>
        <taxon>Acholeplasmataceae</taxon>
        <taxon>Acholeplasma</taxon>
    </lineage>
</organism>
<dbReference type="PROSITE" id="PS51257">
    <property type="entry name" value="PROKAR_LIPOPROTEIN"/>
    <property type="match status" value="1"/>
</dbReference>
<dbReference type="SUPFAM" id="SSF51445">
    <property type="entry name" value="(Trans)glycosidases"/>
    <property type="match status" value="1"/>
</dbReference>
<dbReference type="AlphaFoldDB" id="U4KSX6"/>
<dbReference type="Proteomes" id="UP000032737">
    <property type="component" value="Chromosome"/>
</dbReference>
<dbReference type="GO" id="GO:0004556">
    <property type="term" value="F:alpha-amylase activity"/>
    <property type="evidence" value="ECO:0007669"/>
    <property type="project" value="TreeGrafter"/>
</dbReference>
<dbReference type="OrthoDB" id="9805159at2"/>
<evidence type="ECO:0000313" key="3">
    <source>
        <dbReference type="Proteomes" id="UP000032737"/>
    </source>
</evidence>
<dbReference type="RefSeq" id="WP_030004563.1">
    <property type="nucleotide sequence ID" value="NC_022549.1"/>
</dbReference>
<accession>U4KSX6</accession>
<proteinExistence type="predicted"/>
<dbReference type="STRING" id="61635.BN85306830"/>
<dbReference type="KEGG" id="abra:BN85306830"/>
<protein>
    <submittedName>
        <fullName evidence="2">Alpha amylase, catalytic domain protein</fullName>
    </submittedName>
</protein>
<dbReference type="InterPro" id="IPR017853">
    <property type="entry name" value="GH"/>
</dbReference>
<dbReference type="SMART" id="SM00642">
    <property type="entry name" value="Aamy"/>
    <property type="match status" value="1"/>
</dbReference>
<dbReference type="PANTHER" id="PTHR10357:SF179">
    <property type="entry name" value="NEUTRAL AND BASIC AMINO ACID TRANSPORT PROTEIN RBAT"/>
    <property type="match status" value="1"/>
</dbReference>
<dbReference type="EMBL" id="FO681348">
    <property type="protein sequence ID" value="CCV65704.1"/>
    <property type="molecule type" value="Genomic_DNA"/>
</dbReference>
<dbReference type="HOGENOM" id="CLU_006462_2_4_14"/>
<dbReference type="Gene3D" id="3.20.20.80">
    <property type="entry name" value="Glycosidases"/>
    <property type="match status" value="1"/>
</dbReference>
<reference evidence="2 3" key="1">
    <citation type="journal article" date="2013" name="J. Mol. Microbiol. Biotechnol.">
        <title>Analysis of the Complete Genomes of Acholeplasma brassicae , A. palmae and A. laidlawii and Their Comparison to the Obligate Parasites from ' Candidatus Phytoplasma'.</title>
        <authorList>
            <person name="Kube M."/>
            <person name="Siewert C."/>
            <person name="Migdoll A.M."/>
            <person name="Duduk B."/>
            <person name="Holz S."/>
            <person name="Rabus R."/>
            <person name="Seemuller E."/>
            <person name="Mitrovic J."/>
            <person name="Muller I."/>
            <person name="Buttner C."/>
            <person name="Reinhardt R."/>
        </authorList>
    </citation>
    <scope>NUCLEOTIDE SEQUENCE [LARGE SCALE GENOMIC DNA]</scope>
    <source>
        <strain evidence="3">0502</strain>
    </source>
</reference>
<evidence type="ECO:0000313" key="2">
    <source>
        <dbReference type="EMBL" id="CCV65704.1"/>
    </source>
</evidence>
<name>U4KSX6_9MOLU</name>
<feature type="domain" description="Glycosyl hydrolase family 13 catalytic" evidence="1">
    <location>
        <begin position="47"/>
        <end position="421"/>
    </location>
</feature>